<dbReference type="InterPro" id="IPR036047">
    <property type="entry name" value="F-box-like_dom_sf"/>
</dbReference>
<gene>
    <name evidence="2" type="ORF">ILUMI_14466</name>
</gene>
<proteinExistence type="predicted"/>
<reference evidence="2" key="1">
    <citation type="submission" date="2019-08" db="EMBL/GenBank/DDBJ databases">
        <title>The genome of the North American firefly Photinus pyralis.</title>
        <authorList>
            <consortium name="Photinus pyralis genome working group"/>
            <person name="Fallon T.R."/>
            <person name="Sander Lower S.E."/>
            <person name="Weng J.-K."/>
        </authorList>
    </citation>
    <scope>NUCLEOTIDE SEQUENCE</scope>
    <source>
        <strain evidence="2">TRF0915ILg1</strain>
        <tissue evidence="2">Whole body</tissue>
    </source>
</reference>
<organism evidence="2 3">
    <name type="scientific">Ignelater luminosus</name>
    <name type="common">Cucubano</name>
    <name type="synonym">Pyrophorus luminosus</name>
    <dbReference type="NCBI Taxonomy" id="2038154"/>
    <lineage>
        <taxon>Eukaryota</taxon>
        <taxon>Metazoa</taxon>
        <taxon>Ecdysozoa</taxon>
        <taxon>Arthropoda</taxon>
        <taxon>Hexapoda</taxon>
        <taxon>Insecta</taxon>
        <taxon>Pterygota</taxon>
        <taxon>Neoptera</taxon>
        <taxon>Endopterygota</taxon>
        <taxon>Coleoptera</taxon>
        <taxon>Polyphaga</taxon>
        <taxon>Elateriformia</taxon>
        <taxon>Elateroidea</taxon>
        <taxon>Elateridae</taxon>
        <taxon>Agrypninae</taxon>
        <taxon>Pyrophorini</taxon>
        <taxon>Ignelater</taxon>
    </lineage>
</organism>
<dbReference type="InterPro" id="IPR032675">
    <property type="entry name" value="LRR_dom_sf"/>
</dbReference>
<dbReference type="PROSITE" id="PS50181">
    <property type="entry name" value="FBOX"/>
    <property type="match status" value="1"/>
</dbReference>
<dbReference type="Gene3D" id="3.80.10.10">
    <property type="entry name" value="Ribonuclease Inhibitor"/>
    <property type="match status" value="1"/>
</dbReference>
<evidence type="ECO:0000259" key="1">
    <source>
        <dbReference type="PROSITE" id="PS50181"/>
    </source>
</evidence>
<evidence type="ECO:0000313" key="3">
    <source>
        <dbReference type="Proteomes" id="UP000801492"/>
    </source>
</evidence>
<comment type="caution">
    <text evidence="2">The sequence shown here is derived from an EMBL/GenBank/DDBJ whole genome shotgun (WGS) entry which is preliminary data.</text>
</comment>
<sequence>MHRMIEAAASSLEECTTLDIPVLVRKVSLLISFPDLPDEMVVKIFALLPKHDILPSISLVRLRWYKLAKDLAMRNAINVNETKPVHDIHDSIVMAPKLIYSTAEYRNDVDTILARLAKQWKK</sequence>
<dbReference type="OrthoDB" id="10257471at2759"/>
<name>A0A8K0CUR1_IGNLU</name>
<feature type="domain" description="F-box" evidence="1">
    <location>
        <begin position="30"/>
        <end position="77"/>
    </location>
</feature>
<dbReference type="EMBL" id="VTPC01024944">
    <property type="protein sequence ID" value="KAF2891707.1"/>
    <property type="molecule type" value="Genomic_DNA"/>
</dbReference>
<protein>
    <recommendedName>
        <fullName evidence="1">F-box domain-containing protein</fullName>
    </recommendedName>
</protein>
<dbReference type="InterPro" id="IPR001810">
    <property type="entry name" value="F-box_dom"/>
</dbReference>
<keyword evidence="3" id="KW-1185">Reference proteome</keyword>
<dbReference type="Pfam" id="PF12937">
    <property type="entry name" value="F-box-like"/>
    <property type="match status" value="1"/>
</dbReference>
<dbReference type="Proteomes" id="UP000801492">
    <property type="component" value="Unassembled WGS sequence"/>
</dbReference>
<accession>A0A8K0CUR1</accession>
<dbReference type="AlphaFoldDB" id="A0A8K0CUR1"/>
<evidence type="ECO:0000313" key="2">
    <source>
        <dbReference type="EMBL" id="KAF2891707.1"/>
    </source>
</evidence>
<dbReference type="SUPFAM" id="SSF81383">
    <property type="entry name" value="F-box domain"/>
    <property type="match status" value="1"/>
</dbReference>